<dbReference type="EMBL" id="AWSO01000492">
    <property type="protein sequence ID" value="ESK89993.1"/>
    <property type="molecule type" value="Genomic_DNA"/>
</dbReference>
<feature type="transmembrane region" description="Helical" evidence="1">
    <location>
        <begin position="55"/>
        <end position="76"/>
    </location>
</feature>
<keyword evidence="1" id="KW-0812">Transmembrane</keyword>
<protein>
    <submittedName>
        <fullName evidence="2">Uncharacterized protein</fullName>
    </submittedName>
</protein>
<organism evidence="2 3">
    <name type="scientific">Moniliophthora roreri (strain MCA 2997)</name>
    <name type="common">Cocoa frosty pod rot fungus</name>
    <name type="synonym">Crinipellis roreri</name>
    <dbReference type="NCBI Taxonomy" id="1381753"/>
    <lineage>
        <taxon>Eukaryota</taxon>
        <taxon>Fungi</taxon>
        <taxon>Dikarya</taxon>
        <taxon>Basidiomycota</taxon>
        <taxon>Agaricomycotina</taxon>
        <taxon>Agaricomycetes</taxon>
        <taxon>Agaricomycetidae</taxon>
        <taxon>Agaricales</taxon>
        <taxon>Marasmiineae</taxon>
        <taxon>Marasmiaceae</taxon>
        <taxon>Moniliophthora</taxon>
    </lineage>
</organism>
<dbReference type="HOGENOM" id="CLU_044614_2_0_1"/>
<dbReference type="AlphaFoldDB" id="V2WT04"/>
<dbReference type="OrthoDB" id="3039972at2759"/>
<dbReference type="Proteomes" id="UP000017559">
    <property type="component" value="Unassembled WGS sequence"/>
</dbReference>
<evidence type="ECO:0000256" key="1">
    <source>
        <dbReference type="SAM" id="Phobius"/>
    </source>
</evidence>
<feature type="transmembrane region" description="Helical" evidence="1">
    <location>
        <begin position="238"/>
        <end position="257"/>
    </location>
</feature>
<keyword evidence="1" id="KW-0472">Membrane</keyword>
<name>V2WT04_MONRO</name>
<gene>
    <name evidence="2" type="ORF">Moror_7945</name>
</gene>
<evidence type="ECO:0000313" key="2">
    <source>
        <dbReference type="EMBL" id="ESK89993.1"/>
    </source>
</evidence>
<keyword evidence="1" id="KW-1133">Transmembrane helix</keyword>
<feature type="transmembrane region" description="Helical" evidence="1">
    <location>
        <begin position="20"/>
        <end position="43"/>
    </location>
</feature>
<proteinExistence type="predicted"/>
<feature type="transmembrane region" description="Helical" evidence="1">
    <location>
        <begin position="269"/>
        <end position="291"/>
    </location>
</feature>
<keyword evidence="3" id="KW-1185">Reference proteome</keyword>
<dbReference type="KEGG" id="mrr:Moror_7945"/>
<comment type="caution">
    <text evidence="2">The sequence shown here is derived from an EMBL/GenBank/DDBJ whole genome shotgun (WGS) entry which is preliminary data.</text>
</comment>
<evidence type="ECO:0000313" key="3">
    <source>
        <dbReference type="Proteomes" id="UP000017559"/>
    </source>
</evidence>
<dbReference type="STRING" id="1381753.V2WT04"/>
<reference evidence="2 3" key="1">
    <citation type="journal article" date="2014" name="BMC Genomics">
        <title>Genome and secretome analysis of the hemibiotrophic fungal pathogen, Moniliophthora roreri, which causes frosty pod rot disease of cacao: mechanisms of the biotrophic and necrotrophic phases.</title>
        <authorList>
            <person name="Meinhardt L.W."/>
            <person name="Costa G.G.L."/>
            <person name="Thomazella D.P.T."/>
            <person name="Teixeira P.J.P.L."/>
            <person name="Carazzolle M.F."/>
            <person name="Schuster S.C."/>
            <person name="Carlson J.E."/>
            <person name="Guiltinan M.J."/>
            <person name="Mieczkowski P."/>
            <person name="Farmer A."/>
            <person name="Ramaraj T."/>
            <person name="Crozier J."/>
            <person name="Davis R.E."/>
            <person name="Shao J."/>
            <person name="Melnick R.L."/>
            <person name="Pereira G.A.G."/>
            <person name="Bailey B.A."/>
        </authorList>
    </citation>
    <scope>NUCLEOTIDE SEQUENCE [LARGE SCALE GENOMIC DNA]</scope>
    <source>
        <strain evidence="2 3">MCA 2997</strain>
    </source>
</reference>
<accession>V2WT04</accession>
<feature type="transmembrane region" description="Helical" evidence="1">
    <location>
        <begin position="192"/>
        <end position="217"/>
    </location>
</feature>
<sequence>MAVDFTPEDVLSTNNIVTQPIITVIFEGIVYGFYVLLFGMCMYLVMQKRVPHLRIYIPAIIILFILATIGLILSVVNIEHISAAYVGTLRTGDLTKLMVAAPKSLQLSAATHFVYVLANVVTDVSLIYRCYIIWGSKRRFIVAPCLVSIGSNCEIDDLSPVYLTHRLQALGIVAVAYQFKTDLNSFLTGNDFFVGFMGSVTFTTLLLTFMMAGRVWWITRRRRNGFDSGLMKKIKATVAIILESALVYGLFLVVYQIQNARLPMSVDLGIYPLLIQFAGISPTLIIVRAGLGLSVENSENSKQEAIFEGSGGYSQQITVETIEEKSQA</sequence>